<name>A0ABQ9ZLJ0_9CRUS</name>
<evidence type="ECO:0008006" key="3">
    <source>
        <dbReference type="Google" id="ProtNLM"/>
    </source>
</evidence>
<evidence type="ECO:0000313" key="1">
    <source>
        <dbReference type="EMBL" id="KAK4013819.1"/>
    </source>
</evidence>
<comment type="caution">
    <text evidence="1">The sequence shown here is derived from an EMBL/GenBank/DDBJ whole genome shotgun (WGS) entry which is preliminary data.</text>
</comment>
<dbReference type="EMBL" id="JAOYFB010000004">
    <property type="protein sequence ID" value="KAK4013819.1"/>
    <property type="molecule type" value="Genomic_DNA"/>
</dbReference>
<keyword evidence="2" id="KW-1185">Reference proteome</keyword>
<protein>
    <recommendedName>
        <fullName evidence="3">MULE transposase domain-containing protein</fullName>
    </recommendedName>
</protein>
<evidence type="ECO:0000313" key="2">
    <source>
        <dbReference type="Proteomes" id="UP001234178"/>
    </source>
</evidence>
<dbReference type="Proteomes" id="UP001234178">
    <property type="component" value="Unassembled WGS sequence"/>
</dbReference>
<reference evidence="1 2" key="1">
    <citation type="journal article" date="2023" name="Nucleic Acids Res.">
        <title>The hologenome of Daphnia magna reveals possible DNA methylation and microbiome-mediated evolution of the host genome.</title>
        <authorList>
            <person name="Chaturvedi A."/>
            <person name="Li X."/>
            <person name="Dhandapani V."/>
            <person name="Marshall H."/>
            <person name="Kissane S."/>
            <person name="Cuenca-Cambronero M."/>
            <person name="Asole G."/>
            <person name="Calvet F."/>
            <person name="Ruiz-Romero M."/>
            <person name="Marangio P."/>
            <person name="Guigo R."/>
            <person name="Rago D."/>
            <person name="Mirbahai L."/>
            <person name="Eastwood N."/>
            <person name="Colbourne J.K."/>
            <person name="Zhou J."/>
            <person name="Mallon E."/>
            <person name="Orsini L."/>
        </authorList>
    </citation>
    <scope>NUCLEOTIDE SEQUENCE [LARGE SCALE GENOMIC DNA]</scope>
    <source>
        <strain evidence="1">LRV0_1</strain>
    </source>
</reference>
<proteinExistence type="predicted"/>
<sequence length="130" mass="15308">MISQCIHIEYKSKNSWYHSVFTLNTKVKTHITSVFTLNTKVKTHGITVLTSPNLLKQWLNHEHHHNHEIMPLPRVDRIVTDFERAVFVAVRKLFPSCFHLGCNFHWCQAIMKKIIDNYDMSFVSDDEIDV</sequence>
<gene>
    <name evidence="1" type="ORF">OUZ56_026372</name>
</gene>
<organism evidence="1 2">
    <name type="scientific">Daphnia magna</name>
    <dbReference type="NCBI Taxonomy" id="35525"/>
    <lineage>
        <taxon>Eukaryota</taxon>
        <taxon>Metazoa</taxon>
        <taxon>Ecdysozoa</taxon>
        <taxon>Arthropoda</taxon>
        <taxon>Crustacea</taxon>
        <taxon>Branchiopoda</taxon>
        <taxon>Diplostraca</taxon>
        <taxon>Cladocera</taxon>
        <taxon>Anomopoda</taxon>
        <taxon>Daphniidae</taxon>
        <taxon>Daphnia</taxon>
    </lineage>
</organism>
<accession>A0ABQ9ZLJ0</accession>